<evidence type="ECO:0000313" key="1">
    <source>
        <dbReference type="EMBL" id="OGL96940.1"/>
    </source>
</evidence>
<name>A0A1F7W2F6_9BACT</name>
<dbReference type="EMBL" id="MGFD01000061">
    <property type="protein sequence ID" value="OGL96940.1"/>
    <property type="molecule type" value="Genomic_DNA"/>
</dbReference>
<organism evidence="1 2">
    <name type="scientific">Candidatus Uhrbacteria bacterium RIFOXYB2_FULL_45_11</name>
    <dbReference type="NCBI Taxonomy" id="1802421"/>
    <lineage>
        <taxon>Bacteria</taxon>
        <taxon>Candidatus Uhriibacteriota</taxon>
    </lineage>
</organism>
<gene>
    <name evidence="1" type="ORF">A2318_01810</name>
</gene>
<proteinExistence type="predicted"/>
<accession>A0A1F7W2F6</accession>
<reference evidence="1 2" key="1">
    <citation type="journal article" date="2016" name="Nat. Commun.">
        <title>Thousands of microbial genomes shed light on interconnected biogeochemical processes in an aquifer system.</title>
        <authorList>
            <person name="Anantharaman K."/>
            <person name="Brown C.T."/>
            <person name="Hug L.A."/>
            <person name="Sharon I."/>
            <person name="Castelle C.J."/>
            <person name="Probst A.J."/>
            <person name="Thomas B.C."/>
            <person name="Singh A."/>
            <person name="Wilkins M.J."/>
            <person name="Karaoz U."/>
            <person name="Brodie E.L."/>
            <person name="Williams K.H."/>
            <person name="Hubbard S.S."/>
            <person name="Banfield J.F."/>
        </authorList>
    </citation>
    <scope>NUCLEOTIDE SEQUENCE [LARGE SCALE GENOMIC DNA]</scope>
</reference>
<dbReference type="Proteomes" id="UP000177331">
    <property type="component" value="Unassembled WGS sequence"/>
</dbReference>
<protein>
    <recommendedName>
        <fullName evidence="3">CopG-like ribbon-helix-helix domain-containing protein</fullName>
    </recommendedName>
</protein>
<evidence type="ECO:0008006" key="3">
    <source>
        <dbReference type="Google" id="ProtNLM"/>
    </source>
</evidence>
<dbReference type="STRING" id="1802421.A2318_01810"/>
<sequence>MPTTKYRINVSVPKDVEMALQRLAKRDDVPCASKALELIKTALELEEDQVWNRLALKRDTKKAKFVSHQKVWE</sequence>
<comment type="caution">
    <text evidence="1">The sequence shown here is derived from an EMBL/GenBank/DDBJ whole genome shotgun (WGS) entry which is preliminary data.</text>
</comment>
<evidence type="ECO:0000313" key="2">
    <source>
        <dbReference type="Proteomes" id="UP000177331"/>
    </source>
</evidence>
<dbReference type="AlphaFoldDB" id="A0A1F7W2F6"/>